<keyword evidence="3" id="KW-1185">Reference proteome</keyword>
<evidence type="ECO:0000256" key="1">
    <source>
        <dbReference type="SAM" id="MobiDB-lite"/>
    </source>
</evidence>
<dbReference type="Proteomes" id="UP001597063">
    <property type="component" value="Unassembled WGS sequence"/>
</dbReference>
<protein>
    <submittedName>
        <fullName evidence="2">Uncharacterized protein</fullName>
    </submittedName>
</protein>
<feature type="compositionally biased region" description="Polar residues" evidence="1">
    <location>
        <begin position="1"/>
        <end position="13"/>
    </location>
</feature>
<accession>A0ABW2Y1A8</accession>
<proteinExistence type="predicted"/>
<evidence type="ECO:0000313" key="2">
    <source>
        <dbReference type="EMBL" id="MFD0691835.1"/>
    </source>
</evidence>
<gene>
    <name evidence="2" type="ORF">ACFQZM_45605</name>
</gene>
<dbReference type="EMBL" id="JBHTGP010000033">
    <property type="protein sequence ID" value="MFD0691835.1"/>
    <property type="molecule type" value="Genomic_DNA"/>
</dbReference>
<feature type="region of interest" description="Disordered" evidence="1">
    <location>
        <begin position="1"/>
        <end position="22"/>
    </location>
</feature>
<evidence type="ECO:0000313" key="3">
    <source>
        <dbReference type="Proteomes" id="UP001597063"/>
    </source>
</evidence>
<name>A0ABW2Y1A8_9ACTN</name>
<comment type="caution">
    <text evidence="2">The sequence shown here is derived from an EMBL/GenBank/DDBJ whole genome shotgun (WGS) entry which is preliminary data.</text>
</comment>
<sequence length="123" mass="13957">MRADQSLAQSLSRESFEESRKDARVRTAFARWSRCMRREGFRYAGPLDPPDDPRFRGAPSGAERAVAVADVRCKAATRLVGVWSAVEAARQRELIRAHLRDLTKIAEMNEYRLARARDLRGAP</sequence>
<dbReference type="RefSeq" id="WP_131756034.1">
    <property type="nucleotide sequence ID" value="NZ_CAACUY010000011.1"/>
</dbReference>
<organism evidence="2 3">
    <name type="scientific">Actinomadura fibrosa</name>
    <dbReference type="NCBI Taxonomy" id="111802"/>
    <lineage>
        <taxon>Bacteria</taxon>
        <taxon>Bacillati</taxon>
        <taxon>Actinomycetota</taxon>
        <taxon>Actinomycetes</taxon>
        <taxon>Streptosporangiales</taxon>
        <taxon>Thermomonosporaceae</taxon>
        <taxon>Actinomadura</taxon>
    </lineage>
</organism>
<reference evidence="3" key="1">
    <citation type="journal article" date="2019" name="Int. J. Syst. Evol. Microbiol.">
        <title>The Global Catalogue of Microorganisms (GCM) 10K type strain sequencing project: providing services to taxonomists for standard genome sequencing and annotation.</title>
        <authorList>
            <consortium name="The Broad Institute Genomics Platform"/>
            <consortium name="The Broad Institute Genome Sequencing Center for Infectious Disease"/>
            <person name="Wu L."/>
            <person name="Ma J."/>
        </authorList>
    </citation>
    <scope>NUCLEOTIDE SEQUENCE [LARGE SCALE GENOMIC DNA]</scope>
    <source>
        <strain evidence="3">JCM 9371</strain>
    </source>
</reference>